<reference evidence="1 2" key="1">
    <citation type="submission" date="2019-01" db="EMBL/GenBank/DDBJ databases">
        <authorList>
            <person name="Chen W.-M."/>
        </authorList>
    </citation>
    <scope>NUCLEOTIDE SEQUENCE [LARGE SCALE GENOMIC DNA]</scope>
    <source>
        <strain evidence="1 2">ICH-3</strain>
    </source>
</reference>
<proteinExistence type="predicted"/>
<dbReference type="EMBL" id="SACT01000001">
    <property type="protein sequence ID" value="RVT54359.1"/>
    <property type="molecule type" value="Genomic_DNA"/>
</dbReference>
<comment type="caution">
    <text evidence="1">The sequence shown here is derived from an EMBL/GenBank/DDBJ whole genome shotgun (WGS) entry which is preliminary data.</text>
</comment>
<gene>
    <name evidence="1" type="ORF">ENE75_05810</name>
</gene>
<dbReference type="OrthoDB" id="9815894at2"/>
<dbReference type="Pfam" id="PF13469">
    <property type="entry name" value="Sulfotransfer_3"/>
    <property type="match status" value="1"/>
</dbReference>
<organism evidence="1 2">
    <name type="scientific">Rubrivivax albus</name>
    <dbReference type="NCBI Taxonomy" id="2499835"/>
    <lineage>
        <taxon>Bacteria</taxon>
        <taxon>Pseudomonadati</taxon>
        <taxon>Pseudomonadota</taxon>
        <taxon>Betaproteobacteria</taxon>
        <taxon>Burkholderiales</taxon>
        <taxon>Sphaerotilaceae</taxon>
        <taxon>Rubrivivax</taxon>
    </lineage>
</organism>
<dbReference type="SUPFAM" id="SSF52540">
    <property type="entry name" value="P-loop containing nucleoside triphosphate hydrolases"/>
    <property type="match status" value="1"/>
</dbReference>
<keyword evidence="1" id="KW-0808">Transferase</keyword>
<evidence type="ECO:0000313" key="1">
    <source>
        <dbReference type="EMBL" id="RVT54359.1"/>
    </source>
</evidence>
<sequence>MAPPLFLLAPPRSYTSLVNAMLGQHPQMYGLPELCLFNVDVLLDLWKGTTGEISENGSMVRHGLMRAVAELWGGEQRVNTVNMAFSWASARELMDTGDVYREIVDRIHPLVAVEKSPSYTMSVKRMQAMHRAFPDARFLHLVRHPVAQCKSLMAINDGAFCLKIEAFELTEDYAMIEPQIAWHDINVNILNFLREVPAERQLRMRGEDIMADPQTKLAEIARWAGLRDDDDAVLEMMHPERSPYACFGPVNAMFGNDPNFLAGPTFRPHKPKVPRLDQPVPWRSDGRGLYPEVVAMAQEFGYA</sequence>
<dbReference type="Gene3D" id="3.40.50.300">
    <property type="entry name" value="P-loop containing nucleotide triphosphate hydrolases"/>
    <property type="match status" value="1"/>
</dbReference>
<dbReference type="RefSeq" id="WP_128196487.1">
    <property type="nucleotide sequence ID" value="NZ_SACT01000001.1"/>
</dbReference>
<name>A0A437K1Y5_9BURK</name>
<dbReference type="Proteomes" id="UP000288178">
    <property type="component" value="Unassembled WGS sequence"/>
</dbReference>
<dbReference type="AlphaFoldDB" id="A0A437K1Y5"/>
<dbReference type="GO" id="GO:0016740">
    <property type="term" value="F:transferase activity"/>
    <property type="evidence" value="ECO:0007669"/>
    <property type="project" value="UniProtKB-KW"/>
</dbReference>
<keyword evidence="2" id="KW-1185">Reference proteome</keyword>
<accession>A0A437K1Y5</accession>
<evidence type="ECO:0000313" key="2">
    <source>
        <dbReference type="Proteomes" id="UP000288178"/>
    </source>
</evidence>
<dbReference type="InterPro" id="IPR027417">
    <property type="entry name" value="P-loop_NTPase"/>
</dbReference>
<protein>
    <submittedName>
        <fullName evidence="1">Sulfotransferase</fullName>
    </submittedName>
</protein>